<organism evidence="1 2">
    <name type="scientific">Paramecium sonneborni</name>
    <dbReference type="NCBI Taxonomy" id="65129"/>
    <lineage>
        <taxon>Eukaryota</taxon>
        <taxon>Sar</taxon>
        <taxon>Alveolata</taxon>
        <taxon>Ciliophora</taxon>
        <taxon>Intramacronucleata</taxon>
        <taxon>Oligohymenophorea</taxon>
        <taxon>Peniculida</taxon>
        <taxon>Parameciidae</taxon>
        <taxon>Paramecium</taxon>
    </lineage>
</organism>
<dbReference type="EMBL" id="CAJJDN010000032">
    <property type="protein sequence ID" value="CAD8074475.1"/>
    <property type="molecule type" value="Genomic_DNA"/>
</dbReference>
<evidence type="ECO:0000313" key="1">
    <source>
        <dbReference type="EMBL" id="CAD8074475.1"/>
    </source>
</evidence>
<accession>A0A8S1M9V4</accession>
<gene>
    <name evidence="1" type="ORF">PSON_ATCC_30995.1.T0320110</name>
</gene>
<keyword evidence="2" id="KW-1185">Reference proteome</keyword>
<protein>
    <submittedName>
        <fullName evidence="1">Uncharacterized protein</fullName>
    </submittedName>
</protein>
<name>A0A8S1M9V4_9CILI</name>
<dbReference type="AlphaFoldDB" id="A0A8S1M9V4"/>
<dbReference type="Proteomes" id="UP000692954">
    <property type="component" value="Unassembled WGS sequence"/>
</dbReference>
<sequence>MEYVQKYQQIVTIILIQLKPPIIAMNAKSQNSTFEFVIHVNELLDYALKIFRTRKNCTEKSKIYESKNYFYIAVYKQKEDDQWSQKY</sequence>
<evidence type="ECO:0000313" key="2">
    <source>
        <dbReference type="Proteomes" id="UP000692954"/>
    </source>
</evidence>
<proteinExistence type="predicted"/>
<reference evidence="1" key="1">
    <citation type="submission" date="2021-01" db="EMBL/GenBank/DDBJ databases">
        <authorList>
            <consortium name="Genoscope - CEA"/>
            <person name="William W."/>
        </authorList>
    </citation>
    <scope>NUCLEOTIDE SEQUENCE</scope>
</reference>
<comment type="caution">
    <text evidence="1">The sequence shown here is derived from an EMBL/GenBank/DDBJ whole genome shotgun (WGS) entry which is preliminary data.</text>
</comment>